<accession>A0A2S8BGG2</accession>
<dbReference type="EMBL" id="PPEA01000601">
    <property type="protein sequence ID" value="PQM45705.1"/>
    <property type="molecule type" value="Genomic_DNA"/>
</dbReference>
<dbReference type="AlphaFoldDB" id="A0A2S8BGG2"/>
<protein>
    <submittedName>
        <fullName evidence="1">Uncharacterized protein</fullName>
    </submittedName>
</protein>
<organism evidence="1 2">
    <name type="scientific">Mycobacterium talmoniae</name>
    <dbReference type="NCBI Taxonomy" id="1858794"/>
    <lineage>
        <taxon>Bacteria</taxon>
        <taxon>Bacillati</taxon>
        <taxon>Actinomycetota</taxon>
        <taxon>Actinomycetes</taxon>
        <taxon>Mycobacteriales</taxon>
        <taxon>Mycobacteriaceae</taxon>
        <taxon>Mycobacterium</taxon>
    </lineage>
</organism>
<gene>
    <name evidence="1" type="ORF">C1Y40_04149</name>
</gene>
<sequence length="101" mass="11213">MPHTSVAPGYEIREGVTGQGLVKLVAHISAQSEAIEFGRYMDELRELADAVMDEVPRTFPRLDEGTLIISRVCMDEDLSFEACEALVDLEAALDDFRAVLR</sequence>
<dbReference type="Proteomes" id="UP000238296">
    <property type="component" value="Unassembled WGS sequence"/>
</dbReference>
<name>A0A2S8BGG2_9MYCO</name>
<evidence type="ECO:0000313" key="2">
    <source>
        <dbReference type="Proteomes" id="UP000238296"/>
    </source>
</evidence>
<reference evidence="1 2" key="1">
    <citation type="journal article" date="2017" name="Int. J. Syst. Evol. Microbiol.">
        <title>Mycobacterium talmoniae sp. nov., a slowly growing mycobacterium isolated from human respiratory samples.</title>
        <authorList>
            <person name="Davidson R.M."/>
            <person name="DeGroote M.A."/>
            <person name="Marola J.L."/>
            <person name="Buss S."/>
            <person name="Jones V."/>
            <person name="McNeil M.R."/>
            <person name="Freifeld A.G."/>
            <person name="Elaine Epperson L."/>
            <person name="Hasan N.A."/>
            <person name="Jackson M."/>
            <person name="Iwen P.C."/>
            <person name="Salfinger M."/>
            <person name="Strong M."/>
        </authorList>
    </citation>
    <scope>NUCLEOTIDE SEQUENCE [LARGE SCALE GENOMIC DNA]</scope>
    <source>
        <strain evidence="1 2">ATCC BAA-2683</strain>
    </source>
</reference>
<evidence type="ECO:0000313" key="1">
    <source>
        <dbReference type="EMBL" id="PQM45705.1"/>
    </source>
</evidence>
<proteinExistence type="predicted"/>
<comment type="caution">
    <text evidence="1">The sequence shown here is derived from an EMBL/GenBank/DDBJ whole genome shotgun (WGS) entry which is preliminary data.</text>
</comment>